<dbReference type="InterPro" id="IPR039564">
    <property type="entry name" value="Peptidase_C39-like"/>
</dbReference>
<sequence>MFRYLFLAFIFFPSLVFAADVPVRNVHLAVPFSSQAPEGVWWEPWQNACEETSITMIDAFYAGYELPTAVAKDGILKTIRLKESVYGASLDEPADEIVGLINAFFTWEAKVVSSPTVEDMIAEIDAGRPIILPVNGPDLQNRFFQTSQLDYHVVVLSGYDRDAEVFIAQDPGTQFGKEYRYSFKTVLRAMHDFVPHDTQHGAAVAIFTSPVLVATANTDGDNDGLTKQKEIEYGTVLWLADSDGDGYFDGEEVDKGYLPTLNEQTISNGSVIKEPNDPHVYVLSHGYMKQHVLNAASFLRRGFAWSDIVVVSH</sequence>
<organism evidence="3 4">
    <name type="scientific">Candidatus Magasanikbacteria bacterium CG10_big_fil_rev_8_21_14_0_10_38_6</name>
    <dbReference type="NCBI Taxonomy" id="1974647"/>
    <lineage>
        <taxon>Bacteria</taxon>
        <taxon>Candidatus Magasanikiibacteriota</taxon>
    </lineage>
</organism>
<evidence type="ECO:0000259" key="2">
    <source>
        <dbReference type="Pfam" id="PF13529"/>
    </source>
</evidence>
<feature type="chain" id="PRO_5014695284" description="Peptidase C39-like domain-containing protein" evidence="1">
    <location>
        <begin position="19"/>
        <end position="313"/>
    </location>
</feature>
<dbReference type="Gene3D" id="3.90.70.10">
    <property type="entry name" value="Cysteine proteinases"/>
    <property type="match status" value="1"/>
</dbReference>
<dbReference type="Pfam" id="PF13529">
    <property type="entry name" value="Peptidase_C39_2"/>
    <property type="match status" value="1"/>
</dbReference>
<evidence type="ECO:0000313" key="4">
    <source>
        <dbReference type="Proteomes" id="UP000228528"/>
    </source>
</evidence>
<keyword evidence="1" id="KW-0732">Signal</keyword>
<protein>
    <recommendedName>
        <fullName evidence="2">Peptidase C39-like domain-containing protein</fullName>
    </recommendedName>
</protein>
<feature type="non-terminal residue" evidence="3">
    <location>
        <position position="313"/>
    </location>
</feature>
<feature type="domain" description="Peptidase C39-like" evidence="2">
    <location>
        <begin position="29"/>
        <end position="171"/>
    </location>
</feature>
<accession>A0A2M6P0D1</accession>
<evidence type="ECO:0000313" key="3">
    <source>
        <dbReference type="EMBL" id="PIR77183.1"/>
    </source>
</evidence>
<reference evidence="4" key="1">
    <citation type="submission" date="2017-09" db="EMBL/GenBank/DDBJ databases">
        <title>Depth-based differentiation of microbial function through sediment-hosted aquifers and enrichment of novel symbionts in the deep terrestrial subsurface.</title>
        <authorList>
            <person name="Probst A.J."/>
            <person name="Ladd B."/>
            <person name="Jarett J.K."/>
            <person name="Geller-Mcgrath D.E."/>
            <person name="Sieber C.M.K."/>
            <person name="Emerson J.B."/>
            <person name="Anantharaman K."/>
            <person name="Thomas B.C."/>
            <person name="Malmstrom R."/>
            <person name="Stieglmeier M."/>
            <person name="Klingl A."/>
            <person name="Woyke T."/>
            <person name="Ryan C.M."/>
            <person name="Banfield J.F."/>
        </authorList>
    </citation>
    <scope>NUCLEOTIDE SEQUENCE [LARGE SCALE GENOMIC DNA]</scope>
</reference>
<dbReference type="EMBL" id="PFBW01000169">
    <property type="protein sequence ID" value="PIR77183.1"/>
    <property type="molecule type" value="Genomic_DNA"/>
</dbReference>
<name>A0A2M6P0D1_9BACT</name>
<feature type="signal peptide" evidence="1">
    <location>
        <begin position="1"/>
        <end position="18"/>
    </location>
</feature>
<evidence type="ECO:0000256" key="1">
    <source>
        <dbReference type="SAM" id="SignalP"/>
    </source>
</evidence>
<dbReference type="AlphaFoldDB" id="A0A2M6P0D1"/>
<comment type="caution">
    <text evidence="3">The sequence shown here is derived from an EMBL/GenBank/DDBJ whole genome shotgun (WGS) entry which is preliminary data.</text>
</comment>
<dbReference type="Proteomes" id="UP000228528">
    <property type="component" value="Unassembled WGS sequence"/>
</dbReference>
<proteinExistence type="predicted"/>
<gene>
    <name evidence="3" type="ORF">COU30_03860</name>
</gene>